<comment type="caution">
    <text evidence="2">The sequence shown here is derived from an EMBL/GenBank/DDBJ whole genome shotgun (WGS) entry which is preliminary data.</text>
</comment>
<dbReference type="Proteomes" id="UP001232536">
    <property type="component" value="Unassembled WGS sequence"/>
</dbReference>
<evidence type="ECO:0008006" key="4">
    <source>
        <dbReference type="Google" id="ProtNLM"/>
    </source>
</evidence>
<evidence type="ECO:0000313" key="2">
    <source>
        <dbReference type="EMBL" id="MDO8106645.1"/>
    </source>
</evidence>
<keyword evidence="1" id="KW-0732">Signal</keyword>
<evidence type="ECO:0000256" key="1">
    <source>
        <dbReference type="SAM" id="SignalP"/>
    </source>
</evidence>
<feature type="chain" id="PRO_5046234534" description="Spore coat protein U domain-containing protein" evidence="1">
    <location>
        <begin position="27"/>
        <end position="146"/>
    </location>
</feature>
<evidence type="ECO:0000313" key="3">
    <source>
        <dbReference type="Proteomes" id="UP001232536"/>
    </source>
</evidence>
<sequence>MTARLRPSRRVVALALAALAVAGMQAGSASQLSVDGGTIQAGAGQVVDCQPPSRTIAVSLDSTFSGDTYRTSAVRLDDVSPACVGLDYRLQLLDTTGTPLDANGPAAGTDPAGRIGTGQVVVPVSDAADQPIPTAAIGSVALVITG</sequence>
<gene>
    <name evidence="2" type="ORF">Q6348_05475</name>
</gene>
<protein>
    <recommendedName>
        <fullName evidence="4">Spore coat protein U domain-containing protein</fullName>
    </recommendedName>
</protein>
<feature type="signal peptide" evidence="1">
    <location>
        <begin position="1"/>
        <end position="26"/>
    </location>
</feature>
<accession>A0ABT9D7W4</accession>
<keyword evidence="3" id="KW-1185">Reference proteome</keyword>
<dbReference type="EMBL" id="JAUQYP010000001">
    <property type="protein sequence ID" value="MDO8106645.1"/>
    <property type="molecule type" value="Genomic_DNA"/>
</dbReference>
<name>A0ABT9D7W4_9CELL</name>
<reference evidence="2 3" key="1">
    <citation type="submission" date="2023-07" db="EMBL/GenBank/DDBJ databases">
        <title>Description of novel actinomycetes strains, isolated from tidal flat sediment.</title>
        <authorList>
            <person name="Lu C."/>
        </authorList>
    </citation>
    <scope>NUCLEOTIDE SEQUENCE [LARGE SCALE GENOMIC DNA]</scope>
    <source>
        <strain evidence="2 3">SYSU T00b441</strain>
    </source>
</reference>
<organism evidence="2 3">
    <name type="scientific">Actinotalea lenta</name>
    <dbReference type="NCBI Taxonomy" id="3064654"/>
    <lineage>
        <taxon>Bacteria</taxon>
        <taxon>Bacillati</taxon>
        <taxon>Actinomycetota</taxon>
        <taxon>Actinomycetes</taxon>
        <taxon>Micrococcales</taxon>
        <taxon>Cellulomonadaceae</taxon>
        <taxon>Actinotalea</taxon>
    </lineage>
</organism>
<dbReference type="RefSeq" id="WP_304600289.1">
    <property type="nucleotide sequence ID" value="NZ_JAUQYO010000001.1"/>
</dbReference>
<proteinExistence type="predicted"/>